<dbReference type="PROSITE" id="PS51746">
    <property type="entry name" value="PPM_2"/>
    <property type="match status" value="1"/>
</dbReference>
<dbReference type="InterPro" id="IPR036034">
    <property type="entry name" value="PDZ_sf"/>
</dbReference>
<dbReference type="PROSITE" id="PS50011">
    <property type="entry name" value="PROTEIN_KINASE_DOM"/>
    <property type="match status" value="1"/>
</dbReference>
<gene>
    <name evidence="8" type="ORF">SEMRO_167_G074590.1</name>
</gene>
<evidence type="ECO:0000313" key="9">
    <source>
        <dbReference type="Proteomes" id="UP001153069"/>
    </source>
</evidence>
<dbReference type="SMART" id="SM00220">
    <property type="entry name" value="S_TKc"/>
    <property type="match status" value="1"/>
</dbReference>
<evidence type="ECO:0000313" key="8">
    <source>
        <dbReference type="EMBL" id="CAB9503498.1"/>
    </source>
</evidence>
<feature type="compositionally biased region" description="Acidic residues" evidence="4">
    <location>
        <begin position="479"/>
        <end position="490"/>
    </location>
</feature>
<keyword evidence="8" id="KW-0808">Transferase</keyword>
<dbReference type="InterPro" id="IPR036457">
    <property type="entry name" value="PPM-type-like_dom_sf"/>
</dbReference>
<evidence type="ECO:0000256" key="3">
    <source>
        <dbReference type="PROSITE-ProRule" id="PRU10141"/>
    </source>
</evidence>
<dbReference type="Pfam" id="PF00481">
    <property type="entry name" value="PP2C"/>
    <property type="match status" value="1"/>
</dbReference>
<dbReference type="SUPFAM" id="SSF56112">
    <property type="entry name" value="Protein kinase-like (PK-like)"/>
    <property type="match status" value="1"/>
</dbReference>
<dbReference type="InterPro" id="IPR001932">
    <property type="entry name" value="PPM-type_phosphatase-like_dom"/>
</dbReference>
<dbReference type="PROSITE" id="PS00108">
    <property type="entry name" value="PROTEIN_KINASE_ST"/>
    <property type="match status" value="1"/>
</dbReference>
<dbReference type="SUPFAM" id="SSF81606">
    <property type="entry name" value="PP2C-like"/>
    <property type="match status" value="1"/>
</dbReference>
<dbReference type="CDD" id="cd00143">
    <property type="entry name" value="PP2Cc"/>
    <property type="match status" value="1"/>
</dbReference>
<dbReference type="GO" id="GO:0005524">
    <property type="term" value="F:ATP binding"/>
    <property type="evidence" value="ECO:0007669"/>
    <property type="project" value="UniProtKB-UniRule"/>
</dbReference>
<reference evidence="8" key="1">
    <citation type="submission" date="2020-06" db="EMBL/GenBank/DDBJ databases">
        <authorList>
            <consortium name="Plant Systems Biology data submission"/>
        </authorList>
    </citation>
    <scope>NUCLEOTIDE SEQUENCE</scope>
    <source>
        <strain evidence="8">D6</strain>
    </source>
</reference>
<dbReference type="PROSITE" id="PS00107">
    <property type="entry name" value="PROTEIN_KINASE_ATP"/>
    <property type="match status" value="1"/>
</dbReference>
<feature type="region of interest" description="Disordered" evidence="4">
    <location>
        <begin position="479"/>
        <end position="502"/>
    </location>
</feature>
<dbReference type="Gene3D" id="1.10.510.10">
    <property type="entry name" value="Transferase(Phosphotransferase) domain 1"/>
    <property type="match status" value="1"/>
</dbReference>
<feature type="signal peptide" evidence="5">
    <location>
        <begin position="1"/>
        <end position="24"/>
    </location>
</feature>
<dbReference type="Gene3D" id="3.60.40.10">
    <property type="entry name" value="PPM-type phosphatase domain"/>
    <property type="match status" value="1"/>
</dbReference>
<evidence type="ECO:0000256" key="1">
    <source>
        <dbReference type="ARBA" id="ARBA00022741"/>
    </source>
</evidence>
<evidence type="ECO:0000259" key="7">
    <source>
        <dbReference type="PROSITE" id="PS51746"/>
    </source>
</evidence>
<dbReference type="Pfam" id="PF00069">
    <property type="entry name" value="Pkinase"/>
    <property type="match status" value="1"/>
</dbReference>
<dbReference type="GO" id="GO:0004672">
    <property type="term" value="F:protein kinase activity"/>
    <property type="evidence" value="ECO:0007669"/>
    <property type="project" value="InterPro"/>
</dbReference>
<keyword evidence="1 3" id="KW-0547">Nucleotide-binding</keyword>
<evidence type="ECO:0000256" key="5">
    <source>
        <dbReference type="SAM" id="SignalP"/>
    </source>
</evidence>
<dbReference type="OrthoDB" id="10264738at2759"/>
<feature type="domain" description="PPM-type phosphatase" evidence="7">
    <location>
        <begin position="596"/>
        <end position="881"/>
    </location>
</feature>
<dbReference type="InterPro" id="IPR011009">
    <property type="entry name" value="Kinase-like_dom_sf"/>
</dbReference>
<sequence>MVEKHPSWLLLLLFLLDIFHSNEGFSTRPLIHPQHCHDHQLSVEGGTRTNTLRVWGTPVDTDVTLVSVGEEVGAGSYGKVHLCTTPTTGNDKGEQFIGKRPLTLEEVQANKVSASSTDKELKEKTQRCQHYWDVEKHCFSKLGHHPQLPKLVEGSFRDDQNRPWMLFPVIGDGNQKPAPSLTDLMELDHEKQHDKTHPHHLYHLQQALGLPTEASLGETLDAFFQSLLQVLSYVHARRVVHRDVKPGNLLIANEKVYLIDFGSAADLEKSRGSGMFAANRYVGLEDDSVVAISPIYAAPELFVDRINKPENFDVFSAALIYCQLLFNFLDERTDAGFHQQLASTEWNLDLWLQQELASKVRPKGLEEALIVVSERPGLWRLLQEMFKAKPWDRVESQHALEQFQQILKGDDDSRIKEDGPYLLSVLESLELCDVSSMLENDSSDMGAGETAASTISRPLHFVATFKRNTPLGLILAEANSDDNEDDDEMTPEEKRQWEEATQNAPPGQVFVKGMVSEGQAADLGIFEIGDQLQGVGELPVGGRGFEKVLELLGTQPPSSKYVTLHFDRKKTSLRSDNDGDTSTLASSFESPIFPLDSGAWSAKGRRQSQEDRFVLHEIQDTTRRSVLVAGVFDGHGGTAASKLAAEEMPELVSDELFRHKNSPVGTVLENSWRTIALDYQQSCLSETACIADYDAREGTLDANTGADDLVAGTTATVAALDESNGNISILNCGDSRTLLVNMEGKVTFQTEDHTPEAETGRLTAGKEQGLDYSIPECSVSRWWLSVGDYQYAVGRSLEGPFATSKGITSEPDVTKLQAEPGSSIVCATDGIWEVMDSKEVARVVTAVRSRGTSAGDAAKTLCSMAIEKGSSDNVSAVIVYLE</sequence>
<feature type="chain" id="PRO_5040316936" evidence="5">
    <location>
        <begin position="25"/>
        <end position="882"/>
    </location>
</feature>
<keyword evidence="2 3" id="KW-0067">ATP-binding</keyword>
<dbReference type="AlphaFoldDB" id="A0A9N8H6C4"/>
<accession>A0A9N8H6C4</accession>
<dbReference type="InterPro" id="IPR008271">
    <property type="entry name" value="Ser/Thr_kinase_AS"/>
</dbReference>
<proteinExistence type="predicted"/>
<evidence type="ECO:0000256" key="2">
    <source>
        <dbReference type="ARBA" id="ARBA00022840"/>
    </source>
</evidence>
<dbReference type="Proteomes" id="UP001153069">
    <property type="component" value="Unassembled WGS sequence"/>
</dbReference>
<evidence type="ECO:0000259" key="6">
    <source>
        <dbReference type="PROSITE" id="PS50011"/>
    </source>
</evidence>
<keyword evidence="8" id="KW-0418">Kinase</keyword>
<keyword evidence="5" id="KW-0732">Signal</keyword>
<dbReference type="InterPro" id="IPR015655">
    <property type="entry name" value="PP2C"/>
</dbReference>
<dbReference type="InterPro" id="IPR000719">
    <property type="entry name" value="Prot_kinase_dom"/>
</dbReference>
<feature type="domain" description="Protein kinase" evidence="6">
    <location>
        <begin position="66"/>
        <end position="407"/>
    </location>
</feature>
<comment type="caution">
    <text evidence="8">The sequence shown here is derived from an EMBL/GenBank/DDBJ whole genome shotgun (WGS) entry which is preliminary data.</text>
</comment>
<name>A0A9N8H6C4_9STRA</name>
<dbReference type="GO" id="GO:0004722">
    <property type="term" value="F:protein serine/threonine phosphatase activity"/>
    <property type="evidence" value="ECO:0007669"/>
    <property type="project" value="InterPro"/>
</dbReference>
<evidence type="ECO:0000256" key="4">
    <source>
        <dbReference type="SAM" id="MobiDB-lite"/>
    </source>
</evidence>
<dbReference type="PANTHER" id="PTHR47992">
    <property type="entry name" value="PROTEIN PHOSPHATASE"/>
    <property type="match status" value="1"/>
</dbReference>
<dbReference type="SUPFAM" id="SSF50156">
    <property type="entry name" value="PDZ domain-like"/>
    <property type="match status" value="1"/>
</dbReference>
<organism evidence="8 9">
    <name type="scientific">Seminavis robusta</name>
    <dbReference type="NCBI Taxonomy" id="568900"/>
    <lineage>
        <taxon>Eukaryota</taxon>
        <taxon>Sar</taxon>
        <taxon>Stramenopiles</taxon>
        <taxon>Ochrophyta</taxon>
        <taxon>Bacillariophyta</taxon>
        <taxon>Bacillariophyceae</taxon>
        <taxon>Bacillariophycidae</taxon>
        <taxon>Naviculales</taxon>
        <taxon>Naviculaceae</taxon>
        <taxon>Seminavis</taxon>
    </lineage>
</organism>
<dbReference type="SMART" id="SM00331">
    <property type="entry name" value="PP2C_SIG"/>
    <property type="match status" value="1"/>
</dbReference>
<keyword evidence="9" id="KW-1185">Reference proteome</keyword>
<dbReference type="EMBL" id="CAICTM010000166">
    <property type="protein sequence ID" value="CAB9503498.1"/>
    <property type="molecule type" value="Genomic_DNA"/>
</dbReference>
<dbReference type="InterPro" id="IPR017441">
    <property type="entry name" value="Protein_kinase_ATP_BS"/>
</dbReference>
<dbReference type="SMART" id="SM00332">
    <property type="entry name" value="PP2Cc"/>
    <property type="match status" value="1"/>
</dbReference>
<feature type="binding site" evidence="3">
    <location>
        <position position="99"/>
    </location>
    <ligand>
        <name>ATP</name>
        <dbReference type="ChEBI" id="CHEBI:30616"/>
    </ligand>
</feature>
<protein>
    <submittedName>
        <fullName evidence="8">Linked kinase-associated serine/threonine phosphatase 2C</fullName>
    </submittedName>
</protein>